<name>A0A974ZW79_9NOCA</name>
<evidence type="ECO:0000313" key="5">
    <source>
        <dbReference type="EMBL" id="QSE92321.1"/>
    </source>
</evidence>
<feature type="domain" description="Aldehyde dehydrogenase" evidence="4">
    <location>
        <begin position="27"/>
        <end position="491"/>
    </location>
</feature>
<dbReference type="Pfam" id="PF00171">
    <property type="entry name" value="Aldedh"/>
    <property type="match status" value="1"/>
</dbReference>
<evidence type="ECO:0000256" key="1">
    <source>
        <dbReference type="ARBA" id="ARBA00023002"/>
    </source>
</evidence>
<keyword evidence="6" id="KW-1185">Reference proteome</keyword>
<dbReference type="EMBL" id="CP070619">
    <property type="protein sequence ID" value="QSE92321.1"/>
    <property type="molecule type" value="Genomic_DNA"/>
</dbReference>
<dbReference type="RefSeq" id="WP_206008801.1">
    <property type="nucleotide sequence ID" value="NZ_CP070619.1"/>
</dbReference>
<evidence type="ECO:0000256" key="2">
    <source>
        <dbReference type="PROSITE-ProRule" id="PRU10007"/>
    </source>
</evidence>
<comment type="similarity">
    <text evidence="3">Belongs to the aldehyde dehydrogenase family.</text>
</comment>
<dbReference type="InterPro" id="IPR016160">
    <property type="entry name" value="Ald_DH_CS_CYS"/>
</dbReference>
<reference evidence="5 6" key="2">
    <citation type="journal article" date="2022" name="Arch. Microbiol.">
        <title>Rhodococcus pseudokoreensis sp. nov. isolated from the rhizosphere of young M26 apple rootstocks.</title>
        <authorList>
            <person name="Kampfer P."/>
            <person name="Glaeser S.P."/>
            <person name="Blom J."/>
            <person name="Wolf J."/>
            <person name="Benning S."/>
            <person name="Schloter M."/>
            <person name="Neumann-Schaal M."/>
        </authorList>
    </citation>
    <scope>NUCLEOTIDE SEQUENCE [LARGE SCALE GENOMIC DNA]</scope>
    <source>
        <strain evidence="5 6">R79</strain>
    </source>
</reference>
<evidence type="ECO:0000313" key="6">
    <source>
        <dbReference type="Proteomes" id="UP000662986"/>
    </source>
</evidence>
<dbReference type="Gene3D" id="3.40.605.10">
    <property type="entry name" value="Aldehyde Dehydrogenase, Chain A, domain 1"/>
    <property type="match status" value="1"/>
</dbReference>
<organism evidence="5 6">
    <name type="scientific">Rhodococcus pseudokoreensis</name>
    <dbReference type="NCBI Taxonomy" id="2811421"/>
    <lineage>
        <taxon>Bacteria</taxon>
        <taxon>Bacillati</taxon>
        <taxon>Actinomycetota</taxon>
        <taxon>Actinomycetes</taxon>
        <taxon>Mycobacteriales</taxon>
        <taxon>Nocardiaceae</taxon>
        <taxon>Rhodococcus</taxon>
    </lineage>
</organism>
<keyword evidence="1 3" id="KW-0560">Oxidoreductase</keyword>
<protein>
    <submittedName>
        <fullName evidence="5">Aldehyde dehydrogenase</fullName>
    </submittedName>
</protein>
<dbReference type="PROSITE" id="PS00687">
    <property type="entry name" value="ALDEHYDE_DEHYDR_GLU"/>
    <property type="match status" value="1"/>
</dbReference>
<dbReference type="Proteomes" id="UP000662986">
    <property type="component" value="Chromosome"/>
</dbReference>
<accession>A0A974ZW79</accession>
<dbReference type="InterPro" id="IPR016161">
    <property type="entry name" value="Ald_DH/histidinol_DH"/>
</dbReference>
<dbReference type="InterPro" id="IPR016162">
    <property type="entry name" value="Ald_DH_N"/>
</dbReference>
<dbReference type="InterPro" id="IPR016163">
    <property type="entry name" value="Ald_DH_C"/>
</dbReference>
<dbReference type="PROSITE" id="PS00070">
    <property type="entry name" value="ALDEHYDE_DEHYDR_CYS"/>
    <property type="match status" value="1"/>
</dbReference>
<sequence length="496" mass="52506">MTTQEVLSPPRPDFIAGRKKNLIGGRWVDATSGRKIDVVNPATGGKMCEIAASDSTDIDLAVSAARSAFEGEWSRWTPHQRRKLMLKIHDLVLENFEELALIETLDMGAPLSRTKGLAEWTSQVLHFFASQCGAGTVATPENSLPGDFLTLRSLAPVGVVGGIIPWNGPLIGLWWIFGPALATGCTAVLKPAEDASLSVLRVAELMSEAGLPDGVINVVTGFGRDAGQALAEHKDIDRIAFTGSIGTAQSIVRASAGNLKRLQLELGGKSPDIIFADADLDKAVPGASMGVYTNSGQVCVAGTRILVQRSIHDEFVERMTEFTKTIKVGDGLDPNTQLGPLISQRQLDRVMNYIDIGGGEGAQLASGGGRLGGALANGFFVEPTVFAGASNEMTIAQEEIFGPVASVIPFDEPEDALRIANDTPFGLAGGVWTQNLATAHKVSRGINAGTVWVNCYGVLDPAVGFGGTKMSGYGWKGAKEHVESYLYPQAVYINLG</sequence>
<reference evidence="5 6" key="1">
    <citation type="journal article" date="2021" name="Microbiol. Resour. Announc.">
        <title>Complete Genome Sequences of Two Rhodococcus sp. Strains with Large and Linear Chromosomes, Isolated from Apple Rhizosphere.</title>
        <authorList>
            <person name="Benning S."/>
            <person name="Brugnone N."/>
            <person name="Siani R."/>
            <person name="Kublik S."/>
            <person name="Schloter M."/>
            <person name="Rad V."/>
        </authorList>
    </citation>
    <scope>NUCLEOTIDE SEQUENCE [LARGE SCALE GENOMIC DNA]</scope>
    <source>
        <strain evidence="5 6">R79</strain>
    </source>
</reference>
<evidence type="ECO:0000256" key="3">
    <source>
        <dbReference type="RuleBase" id="RU003345"/>
    </source>
</evidence>
<feature type="active site" evidence="2">
    <location>
        <position position="265"/>
    </location>
</feature>
<dbReference type="SUPFAM" id="SSF53720">
    <property type="entry name" value="ALDH-like"/>
    <property type="match status" value="1"/>
</dbReference>
<evidence type="ECO:0000259" key="4">
    <source>
        <dbReference type="Pfam" id="PF00171"/>
    </source>
</evidence>
<dbReference type="InterPro" id="IPR015590">
    <property type="entry name" value="Aldehyde_DH_dom"/>
</dbReference>
<proteinExistence type="inferred from homology"/>
<dbReference type="PANTHER" id="PTHR11699">
    <property type="entry name" value="ALDEHYDE DEHYDROGENASE-RELATED"/>
    <property type="match status" value="1"/>
</dbReference>
<gene>
    <name evidence="5" type="ORF">JWS13_28710</name>
</gene>
<dbReference type="InterPro" id="IPR029510">
    <property type="entry name" value="Ald_DH_CS_GLU"/>
</dbReference>
<dbReference type="Gene3D" id="3.40.309.10">
    <property type="entry name" value="Aldehyde Dehydrogenase, Chain A, domain 2"/>
    <property type="match status" value="1"/>
</dbReference>